<name>A0A511MSE2_9NOCA</name>
<evidence type="ECO:0000313" key="2">
    <source>
        <dbReference type="EMBL" id="GEM43128.1"/>
    </source>
</evidence>
<gene>
    <name evidence="2" type="ORF">NN4_76470</name>
</gene>
<dbReference type="Proteomes" id="UP000321424">
    <property type="component" value="Unassembled WGS sequence"/>
</dbReference>
<dbReference type="AlphaFoldDB" id="A0A511MSE2"/>
<protein>
    <submittedName>
        <fullName evidence="2">Uncharacterized protein</fullName>
    </submittedName>
</protein>
<dbReference type="EMBL" id="BJXA01000087">
    <property type="protein sequence ID" value="GEM43128.1"/>
    <property type="molecule type" value="Genomic_DNA"/>
</dbReference>
<evidence type="ECO:0000256" key="1">
    <source>
        <dbReference type="SAM" id="MobiDB-lite"/>
    </source>
</evidence>
<reference evidence="2 3" key="1">
    <citation type="submission" date="2019-07" db="EMBL/GenBank/DDBJ databases">
        <title>Whole genome shotgun sequence of Nocardia ninae NBRC 108245.</title>
        <authorList>
            <person name="Hosoyama A."/>
            <person name="Uohara A."/>
            <person name="Ohji S."/>
            <person name="Ichikawa N."/>
        </authorList>
    </citation>
    <scope>NUCLEOTIDE SEQUENCE [LARGE SCALE GENOMIC DNA]</scope>
    <source>
        <strain evidence="2 3">NBRC 108245</strain>
    </source>
</reference>
<proteinExistence type="predicted"/>
<accession>A0A511MSE2</accession>
<feature type="region of interest" description="Disordered" evidence="1">
    <location>
        <begin position="39"/>
        <end position="62"/>
    </location>
</feature>
<keyword evidence="3" id="KW-1185">Reference proteome</keyword>
<organism evidence="2 3">
    <name type="scientific">Nocardia ninae NBRC 108245</name>
    <dbReference type="NCBI Taxonomy" id="1210091"/>
    <lineage>
        <taxon>Bacteria</taxon>
        <taxon>Bacillati</taxon>
        <taxon>Actinomycetota</taxon>
        <taxon>Actinomycetes</taxon>
        <taxon>Mycobacteriales</taxon>
        <taxon>Nocardiaceae</taxon>
        <taxon>Nocardia</taxon>
    </lineage>
</organism>
<sequence length="62" mass="6401">MPDTTRTVMRAAPVMQAAPVMPARIPVPCARQPRVRISLRQSDSGVAGGGPGSDADPVTMAT</sequence>
<comment type="caution">
    <text evidence="2">The sequence shown here is derived from an EMBL/GenBank/DDBJ whole genome shotgun (WGS) entry which is preliminary data.</text>
</comment>
<evidence type="ECO:0000313" key="3">
    <source>
        <dbReference type="Proteomes" id="UP000321424"/>
    </source>
</evidence>